<dbReference type="GO" id="GO:0008083">
    <property type="term" value="F:growth factor activity"/>
    <property type="evidence" value="ECO:0007669"/>
    <property type="project" value="UniProtKB-KW"/>
</dbReference>
<dbReference type="PANTHER" id="PTHR11848">
    <property type="entry name" value="TGF-BETA FAMILY"/>
    <property type="match status" value="1"/>
</dbReference>
<gene>
    <name evidence="9" type="ORF">KC01_LOCUS10302</name>
</gene>
<evidence type="ECO:0000256" key="2">
    <source>
        <dbReference type="ARBA" id="ARBA00006656"/>
    </source>
</evidence>
<dbReference type="CDD" id="cd19376">
    <property type="entry name" value="TGF_beta_GDF15"/>
    <property type="match status" value="1"/>
</dbReference>
<dbReference type="AlphaFoldDB" id="A0AAV2JUE9"/>
<dbReference type="SMART" id="SM00204">
    <property type="entry name" value="TGFB"/>
    <property type="match status" value="1"/>
</dbReference>
<comment type="subcellular location">
    <subcellularLocation>
        <location evidence="1">Secreted</location>
    </subcellularLocation>
</comment>
<evidence type="ECO:0000259" key="8">
    <source>
        <dbReference type="PROSITE" id="PS51362"/>
    </source>
</evidence>
<evidence type="ECO:0000256" key="7">
    <source>
        <dbReference type="SAM" id="SignalP"/>
    </source>
</evidence>
<evidence type="ECO:0000256" key="5">
    <source>
        <dbReference type="ARBA" id="ARBA00023157"/>
    </source>
</evidence>
<keyword evidence="3" id="KW-0964">Secreted</keyword>
<dbReference type="Proteomes" id="UP001497482">
    <property type="component" value="Chromosome 14"/>
</dbReference>
<dbReference type="Gene3D" id="2.60.120.970">
    <property type="match status" value="1"/>
</dbReference>
<dbReference type="GO" id="GO:0005615">
    <property type="term" value="C:extracellular space"/>
    <property type="evidence" value="ECO:0007669"/>
    <property type="project" value="TreeGrafter"/>
</dbReference>
<feature type="signal peptide" evidence="7">
    <location>
        <begin position="1"/>
        <end position="23"/>
    </location>
</feature>
<dbReference type="InterPro" id="IPR015615">
    <property type="entry name" value="TGF-beta-rel"/>
</dbReference>
<keyword evidence="5" id="KW-1015">Disulfide bond</keyword>
<evidence type="ECO:0000256" key="6">
    <source>
        <dbReference type="RuleBase" id="RU000354"/>
    </source>
</evidence>
<dbReference type="EMBL" id="OZ035836">
    <property type="protein sequence ID" value="CAL1579222.1"/>
    <property type="molecule type" value="Genomic_DNA"/>
</dbReference>
<accession>A0AAV2JUE9</accession>
<proteinExistence type="inferred from homology"/>
<keyword evidence="7" id="KW-0732">Signal</keyword>
<comment type="similarity">
    <text evidence="2 6">Belongs to the TGF-beta family.</text>
</comment>
<name>A0AAV2JUE9_KNICA</name>
<keyword evidence="10" id="KW-1185">Reference proteome</keyword>
<dbReference type="InterPro" id="IPR029034">
    <property type="entry name" value="Cystine-knot_cytokine"/>
</dbReference>
<sequence length="343" mass="38730">MSPLSPSVTALLVSVCLALCACGQTPWPLGEVADQRQLLEALKAGILSSLGMEQPPVVEEKASDQELWEMQRLYREKQGEFGLNSSGDDGMSTLLLPHRVHTLHSRQRGELRRRKHNHWHRAEFRDRPRIQEEVSLLRAQLYMSRQILARPNAKVKLRIRGSKSSREAAWTNDATNMSQSVVLDVSSEVQDWIRNGGRKPFVVDVGHKGPDYNVTVSLKLTHGRKTTRTTRSVKEEEDCDGRDLCCRQSMTVSFKDIGWTDWVVAPLEYTMHFCRGSCPQNYRPASMHTQVKSRLAPISKGGIPRPCCVPAAYQPMVLMHYDSGGRLTLTPFEDLIVTKCYCA</sequence>
<feature type="domain" description="TGF-beta family profile" evidence="8">
    <location>
        <begin position="228"/>
        <end position="343"/>
    </location>
</feature>
<keyword evidence="4 6" id="KW-0339">Growth factor</keyword>
<evidence type="ECO:0000313" key="9">
    <source>
        <dbReference type="EMBL" id="CAL1579222.1"/>
    </source>
</evidence>
<dbReference type="Pfam" id="PF00019">
    <property type="entry name" value="TGF_beta"/>
    <property type="match status" value="1"/>
</dbReference>
<dbReference type="InterPro" id="IPR001839">
    <property type="entry name" value="TGF-b_C"/>
</dbReference>
<protein>
    <recommendedName>
        <fullName evidence="8">TGF-beta family profile domain-containing protein</fullName>
    </recommendedName>
</protein>
<dbReference type="GO" id="GO:0005125">
    <property type="term" value="F:cytokine activity"/>
    <property type="evidence" value="ECO:0007669"/>
    <property type="project" value="TreeGrafter"/>
</dbReference>
<dbReference type="PROSITE" id="PS00250">
    <property type="entry name" value="TGF_BETA_1"/>
    <property type="match status" value="1"/>
</dbReference>
<evidence type="ECO:0000256" key="3">
    <source>
        <dbReference type="ARBA" id="ARBA00022525"/>
    </source>
</evidence>
<evidence type="ECO:0000256" key="4">
    <source>
        <dbReference type="ARBA" id="ARBA00023030"/>
    </source>
</evidence>
<dbReference type="Gene3D" id="2.10.90.10">
    <property type="entry name" value="Cystine-knot cytokines"/>
    <property type="match status" value="1"/>
</dbReference>
<dbReference type="PANTHER" id="PTHR11848:SF78">
    <property type="entry name" value="GROWTH_DIFFERENTIATION FACTOR 15"/>
    <property type="match status" value="1"/>
</dbReference>
<organism evidence="9 10">
    <name type="scientific">Knipowitschia caucasica</name>
    <name type="common">Caucasian dwarf goby</name>
    <name type="synonym">Pomatoschistus caucasicus</name>
    <dbReference type="NCBI Taxonomy" id="637954"/>
    <lineage>
        <taxon>Eukaryota</taxon>
        <taxon>Metazoa</taxon>
        <taxon>Chordata</taxon>
        <taxon>Craniata</taxon>
        <taxon>Vertebrata</taxon>
        <taxon>Euteleostomi</taxon>
        <taxon>Actinopterygii</taxon>
        <taxon>Neopterygii</taxon>
        <taxon>Teleostei</taxon>
        <taxon>Neoteleostei</taxon>
        <taxon>Acanthomorphata</taxon>
        <taxon>Gobiaria</taxon>
        <taxon>Gobiiformes</taxon>
        <taxon>Gobioidei</taxon>
        <taxon>Gobiidae</taxon>
        <taxon>Gobiinae</taxon>
        <taxon>Knipowitschia</taxon>
    </lineage>
</organism>
<dbReference type="PRINTS" id="PR00669">
    <property type="entry name" value="INHIBINA"/>
</dbReference>
<reference evidence="9 10" key="1">
    <citation type="submission" date="2024-04" db="EMBL/GenBank/DDBJ databases">
        <authorList>
            <person name="Waldvogel A.-M."/>
            <person name="Schoenle A."/>
        </authorList>
    </citation>
    <scope>NUCLEOTIDE SEQUENCE [LARGE SCALE GENOMIC DNA]</scope>
</reference>
<feature type="chain" id="PRO_5043729838" description="TGF-beta family profile domain-containing protein" evidence="7">
    <location>
        <begin position="24"/>
        <end position="343"/>
    </location>
</feature>
<evidence type="ECO:0000256" key="1">
    <source>
        <dbReference type="ARBA" id="ARBA00004613"/>
    </source>
</evidence>
<evidence type="ECO:0000313" key="10">
    <source>
        <dbReference type="Proteomes" id="UP001497482"/>
    </source>
</evidence>
<dbReference type="InterPro" id="IPR017948">
    <property type="entry name" value="TGFb_CS"/>
</dbReference>
<dbReference type="SUPFAM" id="SSF57501">
    <property type="entry name" value="Cystine-knot cytokines"/>
    <property type="match status" value="1"/>
</dbReference>
<dbReference type="PROSITE" id="PS51362">
    <property type="entry name" value="TGF_BETA_2"/>
    <property type="match status" value="1"/>
</dbReference>